<keyword evidence="5" id="KW-1185">Reference proteome</keyword>
<feature type="signal peptide" evidence="2">
    <location>
        <begin position="1"/>
        <end position="20"/>
    </location>
</feature>
<evidence type="ECO:0000259" key="3">
    <source>
        <dbReference type="Pfam" id="PF00080"/>
    </source>
</evidence>
<dbReference type="Pfam" id="PF00080">
    <property type="entry name" value="Sod_Cu"/>
    <property type="match status" value="1"/>
</dbReference>
<organism evidence="4 5">
    <name type="scientific">Legionella dresdenensis</name>
    <dbReference type="NCBI Taxonomy" id="450200"/>
    <lineage>
        <taxon>Bacteria</taxon>
        <taxon>Pseudomonadati</taxon>
        <taxon>Pseudomonadota</taxon>
        <taxon>Gammaproteobacteria</taxon>
        <taxon>Legionellales</taxon>
        <taxon>Legionellaceae</taxon>
        <taxon>Legionella</taxon>
    </lineage>
</organism>
<sequence length="164" mass="17161">MTMKYSMLMGSLLLATQTIAADITTMVYSTDNNKTALGTVVFSDTPYGLLIKPNLNGLPVGAHGFHLHQTANCSDAGMAAGGHYDPKHTNSHQGPYGEGHLGDLPVLFSLDGTANTPLLAPRLKTSDLKDLALMIHQGGDNYSDTPPLGGGGARIGCGLLNNQQ</sequence>
<dbReference type="SUPFAM" id="SSF49329">
    <property type="entry name" value="Cu,Zn superoxide dismutase-like"/>
    <property type="match status" value="1"/>
</dbReference>
<feature type="domain" description="Superoxide dismutase copper/zinc binding" evidence="3">
    <location>
        <begin position="38"/>
        <end position="159"/>
    </location>
</feature>
<gene>
    <name evidence="4" type="ORF">ACFORL_05410</name>
</gene>
<proteinExistence type="inferred from homology"/>
<evidence type="ECO:0000313" key="5">
    <source>
        <dbReference type="Proteomes" id="UP001595758"/>
    </source>
</evidence>
<comment type="similarity">
    <text evidence="1">Belongs to the Cu-Zn superoxide dismutase family.</text>
</comment>
<dbReference type="EMBL" id="JBHSAB010000006">
    <property type="protein sequence ID" value="MFC3908511.1"/>
    <property type="molecule type" value="Genomic_DNA"/>
</dbReference>
<comment type="caution">
    <text evidence="4">The sequence shown here is derived from an EMBL/GenBank/DDBJ whole genome shotgun (WGS) entry which is preliminary data.</text>
</comment>
<evidence type="ECO:0000256" key="2">
    <source>
        <dbReference type="SAM" id="SignalP"/>
    </source>
</evidence>
<dbReference type="InterPro" id="IPR036423">
    <property type="entry name" value="SOD-like_Cu/Zn_dom_sf"/>
</dbReference>
<dbReference type="Proteomes" id="UP001595758">
    <property type="component" value="Unassembled WGS sequence"/>
</dbReference>
<dbReference type="InterPro" id="IPR024134">
    <property type="entry name" value="SOD_Cu/Zn_/chaperone"/>
</dbReference>
<dbReference type="RefSeq" id="WP_382341869.1">
    <property type="nucleotide sequence ID" value="NZ_JBHSAB010000006.1"/>
</dbReference>
<evidence type="ECO:0000256" key="1">
    <source>
        <dbReference type="ARBA" id="ARBA00010457"/>
    </source>
</evidence>
<dbReference type="InterPro" id="IPR001424">
    <property type="entry name" value="SOD_Cu_Zn_dom"/>
</dbReference>
<dbReference type="Gene3D" id="2.60.40.200">
    <property type="entry name" value="Superoxide dismutase, copper/zinc binding domain"/>
    <property type="match status" value="1"/>
</dbReference>
<protein>
    <submittedName>
        <fullName evidence="4">Superoxide dismutase family protein</fullName>
    </submittedName>
</protein>
<keyword evidence="2" id="KW-0732">Signal</keyword>
<name>A0ABV8CE91_9GAMM</name>
<reference evidence="5" key="1">
    <citation type="journal article" date="2019" name="Int. J. Syst. Evol. Microbiol.">
        <title>The Global Catalogue of Microorganisms (GCM) 10K type strain sequencing project: providing services to taxonomists for standard genome sequencing and annotation.</title>
        <authorList>
            <consortium name="The Broad Institute Genomics Platform"/>
            <consortium name="The Broad Institute Genome Sequencing Center for Infectious Disease"/>
            <person name="Wu L."/>
            <person name="Ma J."/>
        </authorList>
    </citation>
    <scope>NUCLEOTIDE SEQUENCE [LARGE SCALE GENOMIC DNA]</scope>
    <source>
        <strain evidence="5">CCUG 59858</strain>
    </source>
</reference>
<evidence type="ECO:0000313" key="4">
    <source>
        <dbReference type="EMBL" id="MFC3908511.1"/>
    </source>
</evidence>
<dbReference type="PANTHER" id="PTHR10003">
    <property type="entry name" value="SUPEROXIDE DISMUTASE CU-ZN -RELATED"/>
    <property type="match status" value="1"/>
</dbReference>
<accession>A0ABV8CE91</accession>
<dbReference type="PRINTS" id="PR00068">
    <property type="entry name" value="CUZNDISMTASE"/>
</dbReference>
<feature type="chain" id="PRO_5045377109" evidence="2">
    <location>
        <begin position="21"/>
        <end position="164"/>
    </location>
</feature>